<dbReference type="EMBL" id="JAPMOS010000109">
    <property type="protein sequence ID" value="KAJ4455381.1"/>
    <property type="molecule type" value="Genomic_DNA"/>
</dbReference>
<dbReference type="InterPro" id="IPR051242">
    <property type="entry name" value="WD-EF-hand_domain"/>
</dbReference>
<keyword evidence="4" id="KW-1185">Reference proteome</keyword>
<accession>A0ABQ8U7S3</accession>
<evidence type="ECO:0000256" key="1">
    <source>
        <dbReference type="ARBA" id="ARBA00022737"/>
    </source>
</evidence>
<comment type="caution">
    <text evidence="3">The sequence shown here is derived from an EMBL/GenBank/DDBJ whole genome shotgun (WGS) entry which is preliminary data.</text>
</comment>
<proteinExistence type="predicted"/>
<evidence type="ECO:0000256" key="2">
    <source>
        <dbReference type="SAM" id="MobiDB-lite"/>
    </source>
</evidence>
<dbReference type="InterPro" id="IPR036322">
    <property type="entry name" value="WD40_repeat_dom_sf"/>
</dbReference>
<dbReference type="InterPro" id="IPR015943">
    <property type="entry name" value="WD40/YVTN_repeat-like_dom_sf"/>
</dbReference>
<keyword evidence="1" id="KW-0677">Repeat</keyword>
<protein>
    <submittedName>
        <fullName evidence="3">Uncharacterized protein</fullName>
    </submittedName>
</protein>
<feature type="region of interest" description="Disordered" evidence="2">
    <location>
        <begin position="298"/>
        <end position="356"/>
    </location>
</feature>
<dbReference type="Gene3D" id="2.130.10.10">
    <property type="entry name" value="YVTN repeat-like/Quinoprotein amine dehydrogenase"/>
    <property type="match status" value="1"/>
</dbReference>
<evidence type="ECO:0000313" key="3">
    <source>
        <dbReference type="EMBL" id="KAJ4455381.1"/>
    </source>
</evidence>
<evidence type="ECO:0000313" key="4">
    <source>
        <dbReference type="Proteomes" id="UP001141327"/>
    </source>
</evidence>
<dbReference type="SUPFAM" id="SSF50978">
    <property type="entry name" value="WD40 repeat-like"/>
    <property type="match status" value="1"/>
</dbReference>
<reference evidence="3" key="1">
    <citation type="journal article" date="2022" name="bioRxiv">
        <title>Genomics of Preaxostyla Flagellates Illuminates Evolutionary Transitions and the Path Towards Mitochondrial Loss.</title>
        <authorList>
            <person name="Novak L.V.F."/>
            <person name="Treitli S.C."/>
            <person name="Pyrih J."/>
            <person name="Halakuc P."/>
            <person name="Pipaliya S.V."/>
            <person name="Vacek V."/>
            <person name="Brzon O."/>
            <person name="Soukal P."/>
            <person name="Eme L."/>
            <person name="Dacks J.B."/>
            <person name="Karnkowska A."/>
            <person name="Elias M."/>
            <person name="Hampl V."/>
        </authorList>
    </citation>
    <scope>NUCLEOTIDE SEQUENCE</scope>
    <source>
        <strain evidence="3">RCP-MX</strain>
    </source>
</reference>
<dbReference type="Proteomes" id="UP001141327">
    <property type="component" value="Unassembled WGS sequence"/>
</dbReference>
<name>A0ABQ8U7S3_9EUKA</name>
<dbReference type="PANTHER" id="PTHR44324">
    <property type="entry name" value="WD40 REPEAT DOMAIN 95"/>
    <property type="match status" value="1"/>
</dbReference>
<organism evidence="3 4">
    <name type="scientific">Paratrimastix pyriformis</name>
    <dbReference type="NCBI Taxonomy" id="342808"/>
    <lineage>
        <taxon>Eukaryota</taxon>
        <taxon>Metamonada</taxon>
        <taxon>Preaxostyla</taxon>
        <taxon>Paratrimastigidae</taxon>
        <taxon>Paratrimastix</taxon>
    </lineage>
</organism>
<feature type="compositionally biased region" description="Polar residues" evidence="2">
    <location>
        <begin position="298"/>
        <end position="314"/>
    </location>
</feature>
<sequence>MEITARFLATRQPRWQDKITCADLEAIKNLFDQRSLTQPQFVKALSRLLRQSDGSDLTMLFNKIDANALGRVTWEDFSGFILADRTARLGGASMECVYQTVTLPALLRAPAAPWALVEQVIAGAGTAELSGRIHFTRLRYFPFHDRLFTASPDGSFAIWDGGTLQLLRTVAENPSGRARTVAMVTDACDIEGFEIFCVATSDRCLSYYDLGSGRLSGSLRNFAYMPTALDSFTHPLTRTHHLLVGGDDGTVEVIRLDEDSMKLDRDRLLLREEQRYREHHGEPGAKSGETLLPLLEHASTSPSRQSFNSDSTSPPARMTRSPLGAISESVEGAAIHAPSDVQTTPYPKMPVQQHLD</sequence>
<gene>
    <name evidence="3" type="ORF">PAPYR_9663</name>
</gene>
<dbReference type="PANTHER" id="PTHR44324:SF4">
    <property type="entry name" value="WD40 REPEAT DOMAIN 95"/>
    <property type="match status" value="1"/>
</dbReference>